<evidence type="ECO:0000256" key="4">
    <source>
        <dbReference type="ARBA" id="ARBA00022692"/>
    </source>
</evidence>
<dbReference type="InterPro" id="IPR008969">
    <property type="entry name" value="CarboxyPept-like_regulatory"/>
</dbReference>
<keyword evidence="6 8" id="KW-0472">Membrane</keyword>
<evidence type="ECO:0000256" key="7">
    <source>
        <dbReference type="ARBA" id="ARBA00023237"/>
    </source>
</evidence>
<feature type="domain" description="TonB-dependent receptor-like beta-barrel" evidence="10">
    <location>
        <begin position="503"/>
        <end position="893"/>
    </location>
</feature>
<keyword evidence="13" id="KW-1185">Reference proteome</keyword>
<dbReference type="InterPro" id="IPR012910">
    <property type="entry name" value="Plug_dom"/>
</dbReference>
<reference evidence="12 13" key="1">
    <citation type="submission" date="2019-03" db="EMBL/GenBank/DDBJ databases">
        <title>Porphyromonas levii Isolated from the Uterus of Dairy Cows.</title>
        <authorList>
            <person name="Francis A.M."/>
        </authorList>
    </citation>
    <scope>NUCLEOTIDE SEQUENCE [LARGE SCALE GENOMIC DNA]</scope>
    <source>
        <strain evidence="12 13">AF5678</strain>
    </source>
</reference>
<evidence type="ECO:0000259" key="10">
    <source>
        <dbReference type="Pfam" id="PF00593"/>
    </source>
</evidence>
<dbReference type="PROSITE" id="PS52016">
    <property type="entry name" value="TONB_DEPENDENT_REC_3"/>
    <property type="match status" value="1"/>
</dbReference>
<evidence type="ECO:0000259" key="11">
    <source>
        <dbReference type="Pfam" id="PF07715"/>
    </source>
</evidence>
<keyword evidence="5 9" id="KW-0798">TonB box</keyword>
<gene>
    <name evidence="12" type="ORF">E4P47_08075</name>
</gene>
<keyword evidence="3 8" id="KW-1134">Transmembrane beta strand</keyword>
<dbReference type="GO" id="GO:0009279">
    <property type="term" value="C:cell outer membrane"/>
    <property type="evidence" value="ECO:0007669"/>
    <property type="project" value="UniProtKB-SubCell"/>
</dbReference>
<dbReference type="SUPFAM" id="SSF49464">
    <property type="entry name" value="Carboxypeptidase regulatory domain-like"/>
    <property type="match status" value="1"/>
</dbReference>
<protein>
    <submittedName>
        <fullName evidence="12">SusC/RagA family TonB-linked outer membrane protein</fullName>
    </submittedName>
</protein>
<comment type="caution">
    <text evidence="12">The sequence shown here is derived from an EMBL/GenBank/DDBJ whole genome shotgun (WGS) entry which is preliminary data.</text>
</comment>
<comment type="subcellular location">
    <subcellularLocation>
        <location evidence="1 8">Cell outer membrane</location>
        <topology evidence="1 8">Multi-pass membrane protein</topology>
    </subcellularLocation>
</comment>
<evidence type="ECO:0000256" key="5">
    <source>
        <dbReference type="ARBA" id="ARBA00023077"/>
    </source>
</evidence>
<keyword evidence="4 8" id="KW-0812">Transmembrane</keyword>
<dbReference type="InterPro" id="IPR037066">
    <property type="entry name" value="Plug_dom_sf"/>
</dbReference>
<dbReference type="InterPro" id="IPR039426">
    <property type="entry name" value="TonB-dep_rcpt-like"/>
</dbReference>
<dbReference type="NCBIfam" id="TIGR04056">
    <property type="entry name" value="OMP_RagA_SusC"/>
    <property type="match status" value="1"/>
</dbReference>
<dbReference type="InterPro" id="IPR023997">
    <property type="entry name" value="TonB-dep_OMP_SusC/RagA_CS"/>
</dbReference>
<dbReference type="AlphaFoldDB" id="A0A4Y8WN70"/>
<organism evidence="12 13">
    <name type="scientific">Porphyromonas levii</name>
    <dbReference type="NCBI Taxonomy" id="28114"/>
    <lineage>
        <taxon>Bacteria</taxon>
        <taxon>Pseudomonadati</taxon>
        <taxon>Bacteroidota</taxon>
        <taxon>Bacteroidia</taxon>
        <taxon>Bacteroidales</taxon>
        <taxon>Porphyromonadaceae</taxon>
        <taxon>Porphyromonas</taxon>
    </lineage>
</organism>
<keyword evidence="2 8" id="KW-0813">Transport</keyword>
<dbReference type="Gene3D" id="2.40.170.20">
    <property type="entry name" value="TonB-dependent receptor, beta-barrel domain"/>
    <property type="match status" value="1"/>
</dbReference>
<evidence type="ECO:0000256" key="8">
    <source>
        <dbReference type="PROSITE-ProRule" id="PRU01360"/>
    </source>
</evidence>
<dbReference type="Pfam" id="PF07715">
    <property type="entry name" value="Plug"/>
    <property type="match status" value="1"/>
</dbReference>
<keyword evidence="7 8" id="KW-0998">Cell outer membrane</keyword>
<evidence type="ECO:0000256" key="2">
    <source>
        <dbReference type="ARBA" id="ARBA00022448"/>
    </source>
</evidence>
<evidence type="ECO:0000256" key="3">
    <source>
        <dbReference type="ARBA" id="ARBA00022452"/>
    </source>
</evidence>
<dbReference type="EMBL" id="SPNC01000143">
    <property type="protein sequence ID" value="TFH94310.1"/>
    <property type="molecule type" value="Genomic_DNA"/>
</dbReference>
<sequence length="1117" mass="124709">MKMKKSLLFKAVVCLYLVLCLPLLADAYASAWRFDLQPLSPMCQQPHNPKVTLNLEKASVATFFEELKKQTSVDFVYSTDLFDRNDRISIKVNAVPMSAVLDDVLTPRGLTYMVTGQIVTIKKNSSKRKTRIVSGLILDDKSVPLTGAIVADKKTKKYAIADADGRYQLEIPCDEEVSLKYSMVGVEPTEIKIKSGDKDVVNNVTLSESVTLEEVVVTGVYTRPVGNYTGSALSIAGDDLRKVGGNNALSSLKNVDPAIYIPDNFSLGSDPNKLPDVSLRGTSSISMTEGNSLKSGYTNNPNQPLFILDGFEVSIETVMDMDMNRIESMTTLKDASAKALYGSKAANGVIVIQTKKLKGDEHRVTYSGMMTLDVPDLSSYNLTTDGVEKLEVEKLDGVYENKTSVRGQEVKDQLYNKRKLLVLQGLSTDWISKPIRVGFGHKHSISVELGDSKSLRATIDFTYRLLNGAMKGSSRNNLSTSMNLSYRKNNLLFRNVLTVTSNVAEDSPYGKFSDYARMNPYWQAQDAKGNVLRWAEENIPNPLYDATIGTSLKSKYLQMIDNFFTEWTITPNLKANFRLGVMARKNELDHFLPPLHSSFALISEDKHDTRGSYTVENGSNSNYSGNLNINYNTSIGKHSFFTNAGVSMSEAKGSTYQHIARGFANASATDITFAKGYQEGTKPVGYSTLTRDASMLLFASYDYDSRYLLEGTFRESASSLYGRNNRWSPSWSIGLGWNMHNEKWLSNKHLQRLKVRASLGLTGNQNFTTNSAIPTYRYYSGVVYGNQTGAYLSIMPNPDLKWEQKMDYNVGMDLMLKGLSVTFDLYTSDTRNMLTDLAIPTITGFSVVKDNLGLIRNSGLEARFSYNIWQSDKGFFNVFGSAVTNKNYIVRLSDSLREYNERMMKKSKESNSSSPVPLFQDGQSMTTIFAIKSAGIDPTNGKELFIKRDGTLTYDYDPTDLCPVGDTAPKLRGTCGINAEYKGFGLNLTLGYLMGAQAYNATLVDKVENANITYNVDRRLAQGRWRTPGQVTKFKKFDSHSRTRPTTRFIQERNELTISALSLYYDVPLKFCKPLHMQRLKLSCNANNLHTFSSIEIERGTAYPFARQFSFSMIATF</sequence>
<evidence type="ECO:0000313" key="12">
    <source>
        <dbReference type="EMBL" id="TFH94310.1"/>
    </source>
</evidence>
<dbReference type="InterPro" id="IPR000531">
    <property type="entry name" value="Beta-barrel_TonB"/>
</dbReference>
<dbReference type="Gene3D" id="2.170.130.10">
    <property type="entry name" value="TonB-dependent receptor, plug domain"/>
    <property type="match status" value="1"/>
</dbReference>
<comment type="similarity">
    <text evidence="8 9">Belongs to the TonB-dependent receptor family.</text>
</comment>
<evidence type="ECO:0000256" key="6">
    <source>
        <dbReference type="ARBA" id="ARBA00023136"/>
    </source>
</evidence>
<feature type="domain" description="TonB-dependent receptor plug" evidence="11">
    <location>
        <begin position="228"/>
        <end position="349"/>
    </location>
</feature>
<dbReference type="SUPFAM" id="SSF56935">
    <property type="entry name" value="Porins"/>
    <property type="match status" value="1"/>
</dbReference>
<evidence type="ECO:0000256" key="1">
    <source>
        <dbReference type="ARBA" id="ARBA00004571"/>
    </source>
</evidence>
<dbReference type="OrthoDB" id="668629at2"/>
<dbReference type="InterPro" id="IPR023996">
    <property type="entry name" value="TonB-dep_OMP_SusC/RagA"/>
</dbReference>
<dbReference type="Pfam" id="PF13715">
    <property type="entry name" value="CarbopepD_reg_2"/>
    <property type="match status" value="1"/>
</dbReference>
<accession>A0A4Y8WN70</accession>
<dbReference type="Pfam" id="PF00593">
    <property type="entry name" value="TonB_dep_Rec_b-barrel"/>
    <property type="match status" value="1"/>
</dbReference>
<proteinExistence type="inferred from homology"/>
<dbReference type="STRING" id="1122973.GCA_000379925_01564"/>
<evidence type="ECO:0000256" key="9">
    <source>
        <dbReference type="RuleBase" id="RU003357"/>
    </source>
</evidence>
<dbReference type="NCBIfam" id="TIGR04057">
    <property type="entry name" value="SusC_RagA_signa"/>
    <property type="match status" value="1"/>
</dbReference>
<dbReference type="Proteomes" id="UP000297225">
    <property type="component" value="Unassembled WGS sequence"/>
</dbReference>
<dbReference type="InterPro" id="IPR036942">
    <property type="entry name" value="Beta-barrel_TonB_sf"/>
</dbReference>
<name>A0A4Y8WN70_9PORP</name>
<evidence type="ECO:0000313" key="13">
    <source>
        <dbReference type="Proteomes" id="UP000297225"/>
    </source>
</evidence>